<dbReference type="STRING" id="1076935.U4LHN5"/>
<evidence type="ECO:0000313" key="6">
    <source>
        <dbReference type="EMBL" id="CCX31433.1"/>
    </source>
</evidence>
<keyword evidence="4" id="KW-0539">Nucleus</keyword>
<evidence type="ECO:0000256" key="1">
    <source>
        <dbReference type="ARBA" id="ARBA00004123"/>
    </source>
</evidence>
<dbReference type="Proteomes" id="UP000018144">
    <property type="component" value="Unassembled WGS sequence"/>
</dbReference>
<dbReference type="GO" id="GO:0030681">
    <property type="term" value="C:multimeric ribonuclease P complex"/>
    <property type="evidence" value="ECO:0007669"/>
    <property type="project" value="TreeGrafter"/>
</dbReference>
<dbReference type="GO" id="GO:0000172">
    <property type="term" value="C:ribonuclease MRP complex"/>
    <property type="evidence" value="ECO:0007669"/>
    <property type="project" value="TreeGrafter"/>
</dbReference>
<comment type="similarity">
    <text evidence="2 5">Belongs to the eukaryotic/archaeal RNase P protein component 2 family.</text>
</comment>
<keyword evidence="3 5" id="KW-0819">tRNA processing</keyword>
<name>U4LHN5_PYROM</name>
<dbReference type="GO" id="GO:0004526">
    <property type="term" value="F:ribonuclease P activity"/>
    <property type="evidence" value="ECO:0007669"/>
    <property type="project" value="UniProtKB-EC"/>
</dbReference>
<sequence>MVRYKARYLLFNVLYPTSAPDATNPTHIDFLAPSDSSVTPGELATLIREGLSHNFGDWGAGIAGNISVKYFSPATSTGIVRVSREQYRLVWAVLSYIGEIKGRPCTIRVVHVSGTIKKAEIVAVKRAKLDMHLVVEDQTRLEEEMMMISEDEE</sequence>
<comment type="catalytic activity">
    <reaction evidence="5">
        <text>Endonucleolytic cleavage of RNA, removing 5'-extranucleotides from tRNA precursor.</text>
        <dbReference type="EC" id="3.1.26.5"/>
    </reaction>
</comment>
<dbReference type="PANTHER" id="PTHR15441">
    <property type="entry name" value="RIBONUCLEASE P PROTEIN SUBUNIT P14"/>
    <property type="match status" value="1"/>
</dbReference>
<evidence type="ECO:0000313" key="7">
    <source>
        <dbReference type="Proteomes" id="UP000018144"/>
    </source>
</evidence>
<accession>U4LHN5</accession>
<evidence type="ECO:0000256" key="4">
    <source>
        <dbReference type="ARBA" id="ARBA00023242"/>
    </source>
</evidence>
<comment type="subcellular location">
    <subcellularLocation>
        <location evidence="1">Nucleus</location>
    </subcellularLocation>
</comment>
<dbReference type="eggNOG" id="KOG4639">
    <property type="taxonomic scope" value="Eukaryota"/>
</dbReference>
<dbReference type="EC" id="3.1.26.5" evidence="5"/>
<proteinExistence type="inferred from homology"/>
<dbReference type="EMBL" id="HF935596">
    <property type="protein sequence ID" value="CCX31433.1"/>
    <property type="molecule type" value="Genomic_DNA"/>
</dbReference>
<dbReference type="Pfam" id="PF01900">
    <property type="entry name" value="RNase_P_Rpp14"/>
    <property type="match status" value="1"/>
</dbReference>
<keyword evidence="7" id="KW-1185">Reference proteome</keyword>
<dbReference type="InterPro" id="IPR016819">
    <property type="entry name" value="RNase_P/MRP_POP5"/>
</dbReference>
<dbReference type="OMA" id="MQNYLDK"/>
<organism evidence="6 7">
    <name type="scientific">Pyronema omphalodes (strain CBS 100304)</name>
    <name type="common">Pyronema confluens</name>
    <dbReference type="NCBI Taxonomy" id="1076935"/>
    <lineage>
        <taxon>Eukaryota</taxon>
        <taxon>Fungi</taxon>
        <taxon>Dikarya</taxon>
        <taxon>Ascomycota</taxon>
        <taxon>Pezizomycotina</taxon>
        <taxon>Pezizomycetes</taxon>
        <taxon>Pezizales</taxon>
        <taxon>Pyronemataceae</taxon>
        <taxon>Pyronema</taxon>
    </lineage>
</organism>
<dbReference type="GO" id="GO:0005730">
    <property type="term" value="C:nucleolus"/>
    <property type="evidence" value="ECO:0007669"/>
    <property type="project" value="TreeGrafter"/>
</dbReference>
<evidence type="ECO:0000256" key="3">
    <source>
        <dbReference type="ARBA" id="ARBA00022694"/>
    </source>
</evidence>
<dbReference type="GO" id="GO:0001682">
    <property type="term" value="P:tRNA 5'-leader removal"/>
    <property type="evidence" value="ECO:0007669"/>
    <property type="project" value="InterPro"/>
</dbReference>
<dbReference type="PIRSF" id="PIRSF023803">
    <property type="entry name" value="Ribonuclease_P_prd"/>
    <property type="match status" value="1"/>
</dbReference>
<dbReference type="OrthoDB" id="24745at2759"/>
<dbReference type="GO" id="GO:0033204">
    <property type="term" value="F:ribonuclease P RNA binding"/>
    <property type="evidence" value="ECO:0007669"/>
    <property type="project" value="InterPro"/>
</dbReference>
<dbReference type="InterPro" id="IPR038085">
    <property type="entry name" value="Rnp2-like_sf"/>
</dbReference>
<dbReference type="InterPro" id="IPR002759">
    <property type="entry name" value="Pop5/Rpp14/Rnp2-like"/>
</dbReference>
<dbReference type="AlphaFoldDB" id="U4LHN5"/>
<dbReference type="PANTHER" id="PTHR15441:SF2">
    <property type="entry name" value="RIBONUCLEASE P_MRP PROTEIN SUBUNIT POP5"/>
    <property type="match status" value="1"/>
</dbReference>
<comment type="function">
    <text evidence="5">Component of ribonuclease P, a protein complex that generates mature tRNA molecules by cleaving their 5'-ends.</text>
</comment>
<evidence type="ECO:0000256" key="5">
    <source>
        <dbReference type="PIRNR" id="PIRNR023803"/>
    </source>
</evidence>
<gene>
    <name evidence="6" type="ORF">PCON_10780</name>
</gene>
<protein>
    <recommendedName>
        <fullName evidence="5">Ribonuclease P/MRP protein subunit POP5</fullName>
        <ecNumber evidence="5">3.1.26.5</ecNumber>
    </recommendedName>
</protein>
<evidence type="ECO:0000256" key="2">
    <source>
        <dbReference type="ARBA" id="ARBA00010800"/>
    </source>
</evidence>
<reference evidence="6 7" key="1">
    <citation type="journal article" date="2013" name="PLoS Genet.">
        <title>The genome and development-dependent transcriptomes of Pyronema confluens: a window into fungal evolution.</title>
        <authorList>
            <person name="Traeger S."/>
            <person name="Altegoer F."/>
            <person name="Freitag M."/>
            <person name="Gabaldon T."/>
            <person name="Kempken F."/>
            <person name="Kumar A."/>
            <person name="Marcet-Houben M."/>
            <person name="Poggeler S."/>
            <person name="Stajich J.E."/>
            <person name="Nowrousian M."/>
        </authorList>
    </citation>
    <scope>NUCLEOTIDE SEQUENCE [LARGE SCALE GENOMIC DNA]</scope>
    <source>
        <strain evidence="7">CBS 100304</strain>
        <tissue evidence="6">Vegetative mycelium</tissue>
    </source>
</reference>
<dbReference type="SUPFAM" id="SSF160350">
    <property type="entry name" value="Rnp2-like"/>
    <property type="match status" value="1"/>
</dbReference>
<dbReference type="Gene3D" id="3.30.70.3250">
    <property type="entry name" value="Ribonuclease P, Pop5 subunit"/>
    <property type="match status" value="1"/>
</dbReference>